<organism evidence="2 3">
    <name type="scientific">Diplodia corticola</name>
    <dbReference type="NCBI Taxonomy" id="236234"/>
    <lineage>
        <taxon>Eukaryota</taxon>
        <taxon>Fungi</taxon>
        <taxon>Dikarya</taxon>
        <taxon>Ascomycota</taxon>
        <taxon>Pezizomycotina</taxon>
        <taxon>Dothideomycetes</taxon>
        <taxon>Dothideomycetes incertae sedis</taxon>
        <taxon>Botryosphaeriales</taxon>
        <taxon>Botryosphaeriaceae</taxon>
        <taxon>Diplodia</taxon>
    </lineage>
</organism>
<reference evidence="2 3" key="1">
    <citation type="submission" date="2016-10" db="EMBL/GenBank/DDBJ databases">
        <title>Proteomics and genomics reveal pathogen-plant mechanisms compatible with a hemibiotrophic lifestyle of Diplodia corticola.</title>
        <authorList>
            <person name="Fernandes I."/>
            <person name="De Jonge R."/>
            <person name="Van De Peer Y."/>
            <person name="Devreese B."/>
            <person name="Alves A."/>
            <person name="Esteves A.C."/>
        </authorList>
    </citation>
    <scope>NUCLEOTIDE SEQUENCE [LARGE SCALE GENOMIC DNA]</scope>
    <source>
        <strain evidence="2 3">CBS 112549</strain>
    </source>
</reference>
<protein>
    <submittedName>
        <fullName evidence="2">Uncharacterized protein</fullName>
    </submittedName>
</protein>
<accession>A0A1J9RAV8</accession>
<evidence type="ECO:0000313" key="3">
    <source>
        <dbReference type="Proteomes" id="UP000183809"/>
    </source>
</evidence>
<feature type="signal peptide" evidence="1">
    <location>
        <begin position="1"/>
        <end position="22"/>
    </location>
</feature>
<dbReference type="AlphaFoldDB" id="A0A1J9RAV8"/>
<proteinExistence type="predicted"/>
<dbReference type="RefSeq" id="XP_020133724.1">
    <property type="nucleotide sequence ID" value="XM_020277882.1"/>
</dbReference>
<evidence type="ECO:0000256" key="1">
    <source>
        <dbReference type="SAM" id="SignalP"/>
    </source>
</evidence>
<dbReference type="GeneID" id="31018143"/>
<sequence length="158" mass="17176">MKLLSTITAALVAMASTQPAMAAPLPSESSQSLPGVVIGLAIVDKGPIDTAYGMINICLKSIKKPDGPKNGVCGDRTLDLADALKEFSLSERELIADTFRLRTLAMYNQKKHVPRDDHGAALDKRHESNTAASQFGPELFETMVNVLWDLIQEIRGKR</sequence>
<name>A0A1J9RAV8_9PEZI</name>
<gene>
    <name evidence="2" type="ORF">BKCO1_6000229</name>
</gene>
<evidence type="ECO:0000313" key="2">
    <source>
        <dbReference type="EMBL" id="OJD37609.1"/>
    </source>
</evidence>
<dbReference type="Proteomes" id="UP000183809">
    <property type="component" value="Unassembled WGS sequence"/>
</dbReference>
<feature type="chain" id="PRO_5012520932" evidence="1">
    <location>
        <begin position="23"/>
        <end position="158"/>
    </location>
</feature>
<keyword evidence="3" id="KW-1185">Reference proteome</keyword>
<keyword evidence="1" id="KW-0732">Signal</keyword>
<comment type="caution">
    <text evidence="2">The sequence shown here is derived from an EMBL/GenBank/DDBJ whole genome shotgun (WGS) entry which is preliminary data.</text>
</comment>
<dbReference type="EMBL" id="MNUE01000006">
    <property type="protein sequence ID" value="OJD37609.1"/>
    <property type="molecule type" value="Genomic_DNA"/>
</dbReference>